<dbReference type="InterPro" id="IPR004360">
    <property type="entry name" value="Glyas_Fos-R_dOase_dom"/>
</dbReference>
<keyword evidence="3" id="KW-1185">Reference proteome</keyword>
<evidence type="ECO:0000259" key="1">
    <source>
        <dbReference type="PROSITE" id="PS51819"/>
    </source>
</evidence>
<feature type="domain" description="VOC" evidence="1">
    <location>
        <begin position="7"/>
        <end position="131"/>
    </location>
</feature>
<dbReference type="Gene3D" id="3.30.720.110">
    <property type="match status" value="1"/>
</dbReference>
<dbReference type="InterPro" id="IPR037523">
    <property type="entry name" value="VOC_core"/>
</dbReference>
<dbReference type="OrthoDB" id="9798201at2"/>
<proteinExistence type="predicted"/>
<dbReference type="Proteomes" id="UP000219331">
    <property type="component" value="Unassembled WGS sequence"/>
</dbReference>
<protein>
    <submittedName>
        <fullName evidence="2">Uncharacterized conserved protein PhnB, glyoxalase superfamily</fullName>
    </submittedName>
</protein>
<dbReference type="AlphaFoldDB" id="A0A285S9U3"/>
<dbReference type="PANTHER" id="PTHR34109:SF1">
    <property type="entry name" value="VOC DOMAIN-CONTAINING PROTEIN"/>
    <property type="match status" value="1"/>
</dbReference>
<gene>
    <name evidence="2" type="ORF">SAMN05421512_104374</name>
</gene>
<evidence type="ECO:0000313" key="2">
    <source>
        <dbReference type="EMBL" id="SOC04386.1"/>
    </source>
</evidence>
<dbReference type="EMBL" id="OBML01000004">
    <property type="protein sequence ID" value="SOC04386.1"/>
    <property type="molecule type" value="Genomic_DNA"/>
</dbReference>
<accession>A0A285S9U3</accession>
<evidence type="ECO:0000313" key="3">
    <source>
        <dbReference type="Proteomes" id="UP000219331"/>
    </source>
</evidence>
<dbReference type="Gene3D" id="3.30.720.120">
    <property type="match status" value="1"/>
</dbReference>
<organism evidence="2 3">
    <name type="scientific">Stappia indica</name>
    <dbReference type="NCBI Taxonomy" id="538381"/>
    <lineage>
        <taxon>Bacteria</taxon>
        <taxon>Pseudomonadati</taxon>
        <taxon>Pseudomonadota</taxon>
        <taxon>Alphaproteobacteria</taxon>
        <taxon>Hyphomicrobiales</taxon>
        <taxon>Stappiaceae</taxon>
        <taxon>Stappia</taxon>
    </lineage>
</organism>
<sequence length="139" mass="14981">MTTSPAPCLFPALRFGNARQMVEWLQQAFGFTVHACHKAPDGTIAHAELALGNSILMLGQARDDDFAQIVGQPDGPSGKTLYIAVENIDAAFARAEAAGAIIVEPLVTRDYGSREFICRDPEDNVWCLGTYWPKVGGTA</sequence>
<dbReference type="InterPro" id="IPR029068">
    <property type="entry name" value="Glyas_Bleomycin-R_OHBP_Dase"/>
</dbReference>
<reference evidence="2 3" key="1">
    <citation type="submission" date="2017-08" db="EMBL/GenBank/DDBJ databases">
        <authorList>
            <person name="de Groot N.N."/>
        </authorList>
    </citation>
    <scope>NUCLEOTIDE SEQUENCE [LARGE SCALE GENOMIC DNA]</scope>
    <source>
        <strain evidence="2 3">USBA 352</strain>
    </source>
</reference>
<dbReference type="PANTHER" id="PTHR34109">
    <property type="entry name" value="BNAUNNG04460D PROTEIN-RELATED"/>
    <property type="match status" value="1"/>
</dbReference>
<dbReference type="RefSeq" id="WP_097174709.1">
    <property type="nucleotide sequence ID" value="NZ_OBML01000004.1"/>
</dbReference>
<dbReference type="STRING" id="538381.GCA_001696535_00019"/>
<dbReference type="PROSITE" id="PS51819">
    <property type="entry name" value="VOC"/>
    <property type="match status" value="1"/>
</dbReference>
<dbReference type="SUPFAM" id="SSF54593">
    <property type="entry name" value="Glyoxalase/Bleomycin resistance protein/Dihydroxybiphenyl dioxygenase"/>
    <property type="match status" value="1"/>
</dbReference>
<dbReference type="Pfam" id="PF00903">
    <property type="entry name" value="Glyoxalase"/>
    <property type="match status" value="1"/>
</dbReference>
<name>A0A285S9U3_9HYPH</name>